<proteinExistence type="inferred from homology"/>
<evidence type="ECO:0000256" key="3">
    <source>
        <dbReference type="ARBA" id="ARBA00022908"/>
    </source>
</evidence>
<evidence type="ECO:0000259" key="8">
    <source>
        <dbReference type="PROSITE" id="PS51900"/>
    </source>
</evidence>
<dbReference type="PANTHER" id="PTHR30349:SF91">
    <property type="entry name" value="INTA PROTEIN"/>
    <property type="match status" value="1"/>
</dbReference>
<organism evidence="9 10">
    <name type="scientific">Heliophilum fasciatum</name>
    <dbReference type="NCBI Taxonomy" id="35700"/>
    <lineage>
        <taxon>Bacteria</taxon>
        <taxon>Bacillati</taxon>
        <taxon>Bacillota</taxon>
        <taxon>Clostridia</taxon>
        <taxon>Eubacteriales</taxon>
        <taxon>Heliobacteriaceae</taxon>
        <taxon>Heliophilum</taxon>
    </lineage>
</organism>
<dbReference type="PANTHER" id="PTHR30349">
    <property type="entry name" value="PHAGE INTEGRASE-RELATED"/>
    <property type="match status" value="1"/>
</dbReference>
<dbReference type="InterPro" id="IPR010998">
    <property type="entry name" value="Integrase_recombinase_N"/>
</dbReference>
<evidence type="ECO:0000256" key="4">
    <source>
        <dbReference type="ARBA" id="ARBA00023125"/>
    </source>
</evidence>
<dbReference type="CDD" id="cd01189">
    <property type="entry name" value="INT_ICEBs1_C_like"/>
    <property type="match status" value="1"/>
</dbReference>
<accession>A0A4R2RCY3</accession>
<dbReference type="InterPro" id="IPR044068">
    <property type="entry name" value="CB"/>
</dbReference>
<evidence type="ECO:0000256" key="5">
    <source>
        <dbReference type="ARBA" id="ARBA00023172"/>
    </source>
</evidence>
<dbReference type="InterPro" id="IPR013762">
    <property type="entry name" value="Integrase-like_cat_sf"/>
</dbReference>
<dbReference type="GO" id="GO:0003677">
    <property type="term" value="F:DNA binding"/>
    <property type="evidence" value="ECO:0007669"/>
    <property type="project" value="UniProtKB-UniRule"/>
</dbReference>
<dbReference type="Proteomes" id="UP000294813">
    <property type="component" value="Unassembled WGS sequence"/>
</dbReference>
<evidence type="ECO:0000313" key="10">
    <source>
        <dbReference type="Proteomes" id="UP000294813"/>
    </source>
</evidence>
<dbReference type="Pfam" id="PF00589">
    <property type="entry name" value="Phage_integrase"/>
    <property type="match status" value="1"/>
</dbReference>
<feature type="domain" description="Tyr recombinase" evidence="7">
    <location>
        <begin position="174"/>
        <end position="383"/>
    </location>
</feature>
<evidence type="ECO:0000259" key="7">
    <source>
        <dbReference type="PROSITE" id="PS51898"/>
    </source>
</evidence>
<dbReference type="Gene3D" id="1.10.150.130">
    <property type="match status" value="1"/>
</dbReference>
<comment type="function">
    <text evidence="1">Site-specific tyrosine recombinase, which acts by catalyzing the cutting and rejoining of the recombining DNA molecules.</text>
</comment>
<dbReference type="OrthoDB" id="9769726at2"/>
<dbReference type="EMBL" id="SLXT01000043">
    <property type="protein sequence ID" value="TCP59999.1"/>
    <property type="molecule type" value="Genomic_DNA"/>
</dbReference>
<comment type="caution">
    <text evidence="9">The sequence shown here is derived from an EMBL/GenBank/DDBJ whole genome shotgun (WGS) entry which is preliminary data.</text>
</comment>
<dbReference type="InterPro" id="IPR002104">
    <property type="entry name" value="Integrase_catalytic"/>
</dbReference>
<sequence>MASAKNKNGQGCVYQRKDGYWVAQVSLGKDDNGKPKYARKTFKREEDALHWRDKALVEQRQGVFTVPSTVTFGEWLDIWLTRYVRPHVRPKTWESYEYIARFHLKPMLGNVKVQALQTAQLQQLLNQRHQSGLSSRTVELIQITARASLKQAIHEGLVSRNAAEHLRKPKKVAKEIRVMTVEEMRKLLTVADDDRLGTAFHLLLGTGMRVGELLALTWADVDLEQAVIRVNKAAILVKNADHDTDATANKTCVITQPPKTKHGHRSIPITDDLVRYLRRWLIFQRRERMITGADYQDKGLVITTMFGHQVSQRYLARKLQQLLSKADVPVTNLHALRHTYATRLLESEIHPKVVQELLGHGSIGITLNTYSHVLPDLKKQAIGKLEGMLNTRARWQGQLG</sequence>
<dbReference type="PROSITE" id="PS51898">
    <property type="entry name" value="TYR_RECOMBINASE"/>
    <property type="match status" value="1"/>
</dbReference>
<dbReference type="SUPFAM" id="SSF56349">
    <property type="entry name" value="DNA breaking-rejoining enzymes"/>
    <property type="match status" value="1"/>
</dbReference>
<keyword evidence="4 6" id="KW-0238">DNA-binding</keyword>
<evidence type="ECO:0000313" key="9">
    <source>
        <dbReference type="EMBL" id="TCP59999.1"/>
    </source>
</evidence>
<evidence type="ECO:0000256" key="2">
    <source>
        <dbReference type="ARBA" id="ARBA00008857"/>
    </source>
</evidence>
<keyword evidence="5" id="KW-0233">DNA recombination</keyword>
<dbReference type="InterPro" id="IPR011010">
    <property type="entry name" value="DNA_brk_join_enz"/>
</dbReference>
<dbReference type="AlphaFoldDB" id="A0A4R2RCY3"/>
<dbReference type="PROSITE" id="PS51900">
    <property type="entry name" value="CB"/>
    <property type="match status" value="1"/>
</dbReference>
<dbReference type="GO" id="GO:0006310">
    <property type="term" value="P:DNA recombination"/>
    <property type="evidence" value="ECO:0007669"/>
    <property type="project" value="UniProtKB-KW"/>
</dbReference>
<keyword evidence="3" id="KW-0229">DNA integration</keyword>
<feature type="domain" description="Core-binding (CB)" evidence="8">
    <location>
        <begin position="70"/>
        <end position="153"/>
    </location>
</feature>
<dbReference type="RefSeq" id="WP_131920969.1">
    <property type="nucleotide sequence ID" value="NZ_JAOQNU010000044.1"/>
</dbReference>
<protein>
    <submittedName>
        <fullName evidence="9">Site-specific recombinase XerD</fullName>
    </submittedName>
</protein>
<reference evidence="9 10" key="1">
    <citation type="submission" date="2019-03" db="EMBL/GenBank/DDBJ databases">
        <title>Genomic Encyclopedia of Type Strains, Phase IV (KMG-IV): sequencing the most valuable type-strain genomes for metagenomic binning, comparative biology and taxonomic classification.</title>
        <authorList>
            <person name="Goeker M."/>
        </authorList>
    </citation>
    <scope>NUCLEOTIDE SEQUENCE [LARGE SCALE GENOMIC DNA]</scope>
    <source>
        <strain evidence="9 10">DSM 11170</strain>
    </source>
</reference>
<comment type="similarity">
    <text evidence="2">Belongs to the 'phage' integrase family.</text>
</comment>
<dbReference type="GO" id="GO:0015074">
    <property type="term" value="P:DNA integration"/>
    <property type="evidence" value="ECO:0007669"/>
    <property type="project" value="UniProtKB-KW"/>
</dbReference>
<keyword evidence="10" id="KW-1185">Reference proteome</keyword>
<evidence type="ECO:0000256" key="1">
    <source>
        <dbReference type="ARBA" id="ARBA00003283"/>
    </source>
</evidence>
<dbReference type="Gene3D" id="1.10.443.10">
    <property type="entry name" value="Intergrase catalytic core"/>
    <property type="match status" value="1"/>
</dbReference>
<dbReference type="InterPro" id="IPR004107">
    <property type="entry name" value="Integrase_SAM-like_N"/>
</dbReference>
<dbReference type="Pfam" id="PF14659">
    <property type="entry name" value="Phage_int_SAM_3"/>
    <property type="match status" value="1"/>
</dbReference>
<name>A0A4R2RCY3_9FIRM</name>
<gene>
    <name evidence="9" type="ORF">EDD73_14312</name>
</gene>
<dbReference type="InterPro" id="IPR050090">
    <property type="entry name" value="Tyrosine_recombinase_XerCD"/>
</dbReference>
<evidence type="ECO:0000256" key="6">
    <source>
        <dbReference type="PROSITE-ProRule" id="PRU01248"/>
    </source>
</evidence>